<accession>D9QZ80</accession>
<dbReference type="EMBL" id="CP002109">
    <property type="protein sequence ID" value="ADL04331.1"/>
    <property type="molecule type" value="Genomic_DNA"/>
</dbReference>
<sequence>MKQILALILTAFLVCTALAPPVLAAEEPVVPAETTDTVTDYGSGSVSDDSIDTATPSDADMVTDGDETGGTGDSTVRAGGTEDSAVPDTFDYTGSIISYTTPNAFTGTFHTDCGDTDFTQLQNELDSISISATAEKEGSSYPLTLSVTWDFSTVDAETPGTYIVIGNISVPAGATLSEGLENTVSISVQVTAPLLTVTPAAITLTSFDEPDRTDAVAFPVGTTQEELSTWFADSIAGFIGYDAECNPYDLISGAWSLDTVDTVTAGVYYAFTSPDLGTEYTLADGVSLPRQLCAVSIQVPGEPDINCCVAGRGFLRFPWVLSAAQEEQLVEFAVWLRQDGGEWTSLNDGFLSVSDGLQLSQRVLTYGSTYELKVTYPGGQTGVLTFQYDGELSILDYSGGDRDGGDVNGGGSGTGTQPAPPPTNPPDNSNEDNNSGNDNDSPDTSDSSSDTDEPSQDSGSSSGKQQKPQGGQNSSTGENEPSPSAPESSGDSQSNDSHNSDSNSQAQVPVTEKPTVVAHANPTESAVPVFSDAFFTRETESTSAEQKNDTVPKPKDSTQTVGNPVPDDNTTQSEKSLESQVSATVTESYSPTQTVISGLRLKDLCKEEESVVFGSGDVTVSIPSKLLLALNLSDTDTLTVRLTQPESNQIVLAVEVSGKPVTQLSGTVLRLRYMPQSEHTDITIQNDAGEQITDVSYDGELLRFAADTAGTYTITELSNTQETGKSTSPLLPVSGGLLLAAGGITLFRRKRHG</sequence>
<feature type="compositionally biased region" description="Polar residues" evidence="1">
    <location>
        <begin position="557"/>
        <end position="575"/>
    </location>
</feature>
<proteinExistence type="predicted"/>
<dbReference type="RefSeq" id="WP_013272421.1">
    <property type="nucleotide sequence ID" value="NC_014376.1"/>
</dbReference>
<evidence type="ECO:0000256" key="1">
    <source>
        <dbReference type="SAM" id="MobiDB-lite"/>
    </source>
</evidence>
<evidence type="ECO:0000313" key="4">
    <source>
        <dbReference type="Proteomes" id="UP000001662"/>
    </source>
</evidence>
<feature type="compositionally biased region" description="Low complexity" evidence="1">
    <location>
        <begin position="426"/>
        <end position="448"/>
    </location>
</feature>
<feature type="compositionally biased region" description="Basic and acidic residues" evidence="1">
    <location>
        <begin position="537"/>
        <end position="556"/>
    </location>
</feature>
<feature type="chain" id="PRO_5003127224" evidence="2">
    <location>
        <begin position="25"/>
        <end position="753"/>
    </location>
</feature>
<dbReference type="NCBIfam" id="TIGR01167">
    <property type="entry name" value="LPXTG_anchor"/>
    <property type="match status" value="1"/>
</dbReference>
<dbReference type="HOGENOM" id="CLU_380243_0_0_9"/>
<evidence type="ECO:0000313" key="3">
    <source>
        <dbReference type="EMBL" id="ADL04331.1"/>
    </source>
</evidence>
<feature type="region of interest" description="Disordered" evidence="1">
    <location>
        <begin position="34"/>
        <end position="87"/>
    </location>
</feature>
<dbReference type="PaxDb" id="610130-Closa_1738"/>
<protein>
    <submittedName>
        <fullName evidence="3">LPXTG-motif cell wall anchor domain protein</fullName>
    </submittedName>
</protein>
<evidence type="ECO:0000256" key="2">
    <source>
        <dbReference type="SAM" id="SignalP"/>
    </source>
</evidence>
<feature type="compositionally biased region" description="Low complexity" evidence="1">
    <location>
        <begin position="456"/>
        <end position="507"/>
    </location>
</feature>
<keyword evidence="4" id="KW-1185">Reference proteome</keyword>
<reference evidence="3" key="1">
    <citation type="submission" date="2010-07" db="EMBL/GenBank/DDBJ databases">
        <title>Complete sequence of Clostridium saccharolyticum WM1.</title>
        <authorList>
            <consortium name="US DOE Joint Genome Institute"/>
            <person name="Lucas S."/>
            <person name="Copeland A."/>
            <person name="Lapidus A."/>
            <person name="Cheng J.-F."/>
            <person name="Bruce D."/>
            <person name="Goodwin L."/>
            <person name="Pitluck S."/>
            <person name="Chertkov O."/>
            <person name="Detter J.C."/>
            <person name="Han C."/>
            <person name="Tapia R."/>
            <person name="Land M."/>
            <person name="Hauser L."/>
            <person name="Chang Y.-J."/>
            <person name="Jeffries C."/>
            <person name="Kyrpides N."/>
            <person name="Ivanova N."/>
            <person name="Mikhailova N."/>
            <person name="Mouttaki H."/>
            <person name="Lin L."/>
            <person name="Zhou J."/>
            <person name="Hemme C.L."/>
            <person name="Woyke T."/>
        </authorList>
    </citation>
    <scope>NUCLEOTIDE SEQUENCE [LARGE SCALE GENOMIC DNA]</scope>
    <source>
        <strain evidence="3">WM1</strain>
    </source>
</reference>
<keyword evidence="2" id="KW-0732">Signal</keyword>
<gene>
    <name evidence="3" type="ordered locus">Closa_1738</name>
</gene>
<dbReference type="eggNOG" id="ENOG502Z9X8">
    <property type="taxonomic scope" value="Bacteria"/>
</dbReference>
<dbReference type="STRING" id="610130.Closa_1738"/>
<dbReference type="OrthoDB" id="1928254at2"/>
<feature type="region of interest" description="Disordered" evidence="1">
    <location>
        <begin position="397"/>
        <end position="524"/>
    </location>
</feature>
<feature type="compositionally biased region" description="Polar residues" evidence="1">
    <location>
        <begin position="36"/>
        <end position="56"/>
    </location>
</feature>
<dbReference type="Proteomes" id="UP000001662">
    <property type="component" value="Chromosome"/>
</dbReference>
<organism evidence="3 4">
    <name type="scientific">Lacrimispora saccharolytica (strain ATCC 35040 / DSM 2544 / NRCC 2533 / WM1)</name>
    <name type="common">Clostridium saccharolyticum</name>
    <dbReference type="NCBI Taxonomy" id="610130"/>
    <lineage>
        <taxon>Bacteria</taxon>
        <taxon>Bacillati</taxon>
        <taxon>Bacillota</taxon>
        <taxon>Clostridia</taxon>
        <taxon>Lachnospirales</taxon>
        <taxon>Lachnospiraceae</taxon>
        <taxon>Lacrimispora</taxon>
    </lineage>
</organism>
<feature type="region of interest" description="Disordered" evidence="1">
    <location>
        <begin position="537"/>
        <end position="575"/>
    </location>
</feature>
<feature type="signal peptide" evidence="2">
    <location>
        <begin position="1"/>
        <end position="24"/>
    </location>
</feature>
<name>D9QZ80_LACSW</name>
<dbReference type="AlphaFoldDB" id="D9QZ80"/>
<dbReference type="KEGG" id="csh:Closa_1738"/>